<dbReference type="InterPro" id="IPR054269">
    <property type="entry name" value="DUF7000"/>
</dbReference>
<evidence type="ECO:0000313" key="2">
    <source>
        <dbReference type="EMBL" id="MDD8059005.1"/>
    </source>
</evidence>
<comment type="caution">
    <text evidence="2">The sequence shown here is derived from an EMBL/GenBank/DDBJ whole genome shotgun (WGS) entry which is preliminary data.</text>
</comment>
<feature type="domain" description="DUF7000" evidence="1">
    <location>
        <begin position="7"/>
        <end position="158"/>
    </location>
</feature>
<keyword evidence="3" id="KW-1185">Reference proteome</keyword>
<dbReference type="EMBL" id="JAQQPZ010000004">
    <property type="protein sequence ID" value="MDD8059005.1"/>
    <property type="molecule type" value="Genomic_DNA"/>
</dbReference>
<dbReference type="RefSeq" id="WP_238106722.1">
    <property type="nucleotide sequence ID" value="NZ_JAQQPZ010000004.1"/>
</dbReference>
<gene>
    <name evidence="2" type="ORF">PQR79_07650</name>
</gene>
<evidence type="ECO:0000313" key="3">
    <source>
        <dbReference type="Proteomes" id="UP001213691"/>
    </source>
</evidence>
<sequence>MSDKNINDRISAYKAAFASGEIQQTHQRLVGIVQRLRTEFSKIYQGEFSVASVMHGYIDFTYFYLQNDYLKNHKLKFAVVFNHQQAHFELWLLGRTKEVQAHYWEKLKDAPWVDSEAMPEYSIFEVTILANPDFDNMMGLTESVQHAFDALSQEIVNTLKAHESWS</sequence>
<organism evidence="2 3">
    <name type="scientific">Shewanella metallivivens</name>
    <dbReference type="NCBI Taxonomy" id="2872342"/>
    <lineage>
        <taxon>Bacteria</taxon>
        <taxon>Pseudomonadati</taxon>
        <taxon>Pseudomonadota</taxon>
        <taxon>Gammaproteobacteria</taxon>
        <taxon>Alteromonadales</taxon>
        <taxon>Shewanellaceae</taxon>
        <taxon>Shewanella</taxon>
    </lineage>
</organism>
<proteinExistence type="predicted"/>
<evidence type="ECO:0000259" key="1">
    <source>
        <dbReference type="Pfam" id="PF22526"/>
    </source>
</evidence>
<reference evidence="2 3" key="1">
    <citation type="submission" date="2023-02" db="EMBL/GenBank/DDBJ databases">
        <title>Genome sequence of Shewanella metallivivens ER-Te-42B-Light, sp. nov., enriched from sulfide tube worms (Riftia pachyptila) isolated from Explorer Ridge in the Pacific Ocean.</title>
        <authorList>
            <person name="Maltman C."/>
            <person name="Kuzyk S.B."/>
            <person name="Kyndt J.A."/>
            <person name="Yurkov V."/>
        </authorList>
    </citation>
    <scope>NUCLEOTIDE SEQUENCE [LARGE SCALE GENOMIC DNA]</scope>
    <source>
        <strain evidence="2 3">ER-Te-42B-Light</strain>
    </source>
</reference>
<accession>A0ABT5TK79</accession>
<protein>
    <recommendedName>
        <fullName evidence="1">DUF7000 domain-containing protein</fullName>
    </recommendedName>
</protein>
<name>A0ABT5TK79_9GAMM</name>
<dbReference type="Proteomes" id="UP001213691">
    <property type="component" value="Unassembled WGS sequence"/>
</dbReference>
<dbReference type="Pfam" id="PF22526">
    <property type="entry name" value="DUF7000"/>
    <property type="match status" value="1"/>
</dbReference>